<gene>
    <name evidence="2" type="ORF">ZOSMA_54G00310</name>
</gene>
<reference evidence="3" key="1">
    <citation type="journal article" date="2016" name="Nature">
        <title>The genome of the seagrass Zostera marina reveals angiosperm adaptation to the sea.</title>
        <authorList>
            <person name="Olsen J.L."/>
            <person name="Rouze P."/>
            <person name="Verhelst B."/>
            <person name="Lin Y.-C."/>
            <person name="Bayer T."/>
            <person name="Collen J."/>
            <person name="Dattolo E."/>
            <person name="De Paoli E."/>
            <person name="Dittami S."/>
            <person name="Maumus F."/>
            <person name="Michel G."/>
            <person name="Kersting A."/>
            <person name="Lauritano C."/>
            <person name="Lohaus R."/>
            <person name="Toepel M."/>
            <person name="Tonon T."/>
            <person name="Vanneste K."/>
            <person name="Amirebrahimi M."/>
            <person name="Brakel J."/>
            <person name="Bostroem C."/>
            <person name="Chovatia M."/>
            <person name="Grimwood J."/>
            <person name="Jenkins J.W."/>
            <person name="Jueterbock A."/>
            <person name="Mraz A."/>
            <person name="Stam W.T."/>
            <person name="Tice H."/>
            <person name="Bornberg-Bauer E."/>
            <person name="Green P.J."/>
            <person name="Pearson G.A."/>
            <person name="Procaccini G."/>
            <person name="Duarte C.M."/>
            <person name="Schmutz J."/>
            <person name="Reusch T.B.H."/>
            <person name="Van de Peer Y."/>
        </authorList>
    </citation>
    <scope>NUCLEOTIDE SEQUENCE [LARGE SCALE GENOMIC DNA]</scope>
    <source>
        <strain evidence="3">cv. Finnish</strain>
    </source>
</reference>
<protein>
    <recommendedName>
        <fullName evidence="1">Zinc-ribbon 15 domain-containing protein</fullName>
    </recommendedName>
</protein>
<dbReference type="InterPro" id="IPR031493">
    <property type="entry name" value="Zinc_ribbon_15"/>
</dbReference>
<name>A0A0K9NYP5_ZOSMR</name>
<evidence type="ECO:0000313" key="2">
    <source>
        <dbReference type="EMBL" id="KMZ61102.1"/>
    </source>
</evidence>
<dbReference type="Proteomes" id="UP000036987">
    <property type="component" value="Unassembled WGS sequence"/>
</dbReference>
<evidence type="ECO:0000313" key="3">
    <source>
        <dbReference type="Proteomes" id="UP000036987"/>
    </source>
</evidence>
<dbReference type="EMBL" id="LFYR01001529">
    <property type="protein sequence ID" value="KMZ61102.1"/>
    <property type="molecule type" value="Genomic_DNA"/>
</dbReference>
<dbReference type="SUPFAM" id="SSF144206">
    <property type="entry name" value="NOB1 zinc finger-like"/>
    <property type="match status" value="1"/>
</dbReference>
<dbReference type="Pfam" id="PF17032">
    <property type="entry name" value="Zn_ribbon_15"/>
    <property type="match status" value="1"/>
</dbReference>
<dbReference type="InterPro" id="IPR053281">
    <property type="entry name" value="Double_zinc_ribbon"/>
</dbReference>
<keyword evidence="3" id="KW-1185">Reference proteome</keyword>
<dbReference type="PANTHER" id="PTHR36718:SF1">
    <property type="entry name" value="DOUBLE ZINC RIBBON PROTEIN MJ0416"/>
    <property type="match status" value="1"/>
</dbReference>
<dbReference type="OMA" id="LMHCNNC"/>
<proteinExistence type="predicted"/>
<sequence>MFFFFVGGLEERAARTIKTDFTRCIRCGSSSTDLVETEKVLKLFFIPVWNWPGNNTAVRCRDCSFLFHPPPFSPPPFLRCNSCNRMVDGPDYIFCPFCGSPI</sequence>
<comment type="caution">
    <text evidence="2">The sequence shown here is derived from an EMBL/GenBank/DDBJ whole genome shotgun (WGS) entry which is preliminary data.</text>
</comment>
<accession>A0A0K9NYP5</accession>
<evidence type="ECO:0000259" key="1">
    <source>
        <dbReference type="Pfam" id="PF17032"/>
    </source>
</evidence>
<dbReference type="AlphaFoldDB" id="A0A0K9NYP5"/>
<feature type="domain" description="Zinc-ribbon 15" evidence="1">
    <location>
        <begin position="23"/>
        <end position="99"/>
    </location>
</feature>
<dbReference type="PANTHER" id="PTHR36718">
    <property type="entry name" value="OS05G0435400 PROTEIN"/>
    <property type="match status" value="1"/>
</dbReference>
<dbReference type="InterPro" id="IPR036283">
    <property type="entry name" value="NOB1_Zf-like_sf"/>
</dbReference>
<organism evidence="2 3">
    <name type="scientific">Zostera marina</name>
    <name type="common">Eelgrass</name>
    <dbReference type="NCBI Taxonomy" id="29655"/>
    <lineage>
        <taxon>Eukaryota</taxon>
        <taxon>Viridiplantae</taxon>
        <taxon>Streptophyta</taxon>
        <taxon>Embryophyta</taxon>
        <taxon>Tracheophyta</taxon>
        <taxon>Spermatophyta</taxon>
        <taxon>Magnoliopsida</taxon>
        <taxon>Liliopsida</taxon>
        <taxon>Zosteraceae</taxon>
        <taxon>Zostera</taxon>
    </lineage>
</organism>
<dbReference type="OrthoDB" id="1850117at2759"/>